<protein>
    <submittedName>
        <fullName evidence="2">Uncharacterized protein</fullName>
    </submittedName>
</protein>
<evidence type="ECO:0000313" key="2">
    <source>
        <dbReference type="EMBL" id="VCX37650.1"/>
    </source>
</evidence>
<evidence type="ECO:0000313" key="3">
    <source>
        <dbReference type="Proteomes" id="UP000269945"/>
    </source>
</evidence>
<reference evidence="2 3" key="1">
    <citation type="submission" date="2018-10" db="EMBL/GenBank/DDBJ databases">
        <authorList>
            <person name="Ekblom R."/>
            <person name="Jareborg N."/>
        </authorList>
    </citation>
    <scope>NUCLEOTIDE SEQUENCE [LARGE SCALE GENOMIC DNA]</scope>
    <source>
        <tissue evidence="2">Muscle</tissue>
    </source>
</reference>
<evidence type="ECO:0000256" key="1">
    <source>
        <dbReference type="SAM" id="MobiDB-lite"/>
    </source>
</evidence>
<feature type="compositionally biased region" description="Low complexity" evidence="1">
    <location>
        <begin position="1"/>
        <end position="22"/>
    </location>
</feature>
<keyword evidence="3" id="KW-1185">Reference proteome</keyword>
<feature type="region of interest" description="Disordered" evidence="1">
    <location>
        <begin position="1"/>
        <end position="29"/>
    </location>
</feature>
<dbReference type="AlphaFoldDB" id="A0A9X9Q794"/>
<accession>A0A9X9Q794</accession>
<proteinExistence type="predicted"/>
<comment type="caution">
    <text evidence="2">The sequence shown here is derived from an EMBL/GenBank/DDBJ whole genome shotgun (WGS) entry which is preliminary data.</text>
</comment>
<name>A0A9X9Q794_GULGU</name>
<gene>
    <name evidence="2" type="ORF">BN2614_LOCUS3</name>
</gene>
<organism evidence="2 3">
    <name type="scientific">Gulo gulo</name>
    <name type="common">Wolverine</name>
    <name type="synonym">Gluton</name>
    <dbReference type="NCBI Taxonomy" id="48420"/>
    <lineage>
        <taxon>Eukaryota</taxon>
        <taxon>Metazoa</taxon>
        <taxon>Chordata</taxon>
        <taxon>Craniata</taxon>
        <taxon>Vertebrata</taxon>
        <taxon>Euteleostomi</taxon>
        <taxon>Mammalia</taxon>
        <taxon>Eutheria</taxon>
        <taxon>Laurasiatheria</taxon>
        <taxon>Carnivora</taxon>
        <taxon>Caniformia</taxon>
        <taxon>Musteloidea</taxon>
        <taxon>Mustelidae</taxon>
        <taxon>Guloninae</taxon>
        <taxon>Gulo</taxon>
    </lineage>
</organism>
<dbReference type="Proteomes" id="UP000269945">
    <property type="component" value="Unassembled WGS sequence"/>
</dbReference>
<sequence>MARSPAASSASSRLSWLGSTSPTRRSPLPNRWNILTLIYQKQPETIG</sequence>
<dbReference type="EMBL" id="CYRY02043334">
    <property type="protein sequence ID" value="VCX37650.1"/>
    <property type="molecule type" value="Genomic_DNA"/>
</dbReference>